<proteinExistence type="predicted"/>
<dbReference type="Proteomes" id="UP000250163">
    <property type="component" value="Chromosome MORIYA"/>
</dbReference>
<evidence type="ECO:0000313" key="2">
    <source>
        <dbReference type="Proteomes" id="UP000250163"/>
    </source>
</evidence>
<dbReference type="KEGG" id="mya:MORIYA_1742"/>
<dbReference type="AlphaFoldDB" id="A0A330LMY9"/>
<gene>
    <name evidence="1" type="ORF">MORIYA_1742</name>
</gene>
<dbReference type="EMBL" id="LS483250">
    <property type="protein sequence ID" value="SQD78220.1"/>
    <property type="molecule type" value="Genomic_DNA"/>
</dbReference>
<name>A0A330LMY9_9GAMM</name>
<evidence type="ECO:0000313" key="1">
    <source>
        <dbReference type="EMBL" id="SQD78220.1"/>
    </source>
</evidence>
<protein>
    <submittedName>
        <fullName evidence="1">Uncharacterized protein</fullName>
    </submittedName>
</protein>
<accession>A0A330LMY9</accession>
<sequence>MVLTPAKFNNNKYIKYIPKPLQDASSETCGYSLGIDLTNNEQQRVTT</sequence>
<organism evidence="1 2">
    <name type="scientific">Moritella yayanosii</name>
    <dbReference type="NCBI Taxonomy" id="69539"/>
    <lineage>
        <taxon>Bacteria</taxon>
        <taxon>Pseudomonadati</taxon>
        <taxon>Pseudomonadota</taxon>
        <taxon>Gammaproteobacteria</taxon>
        <taxon>Alteromonadales</taxon>
        <taxon>Moritellaceae</taxon>
        <taxon>Moritella</taxon>
    </lineage>
</organism>
<keyword evidence="2" id="KW-1185">Reference proteome</keyword>
<reference evidence="2" key="1">
    <citation type="submission" date="2018-05" db="EMBL/GenBank/DDBJ databases">
        <authorList>
            <person name="Cea G.-C."/>
            <person name="William W."/>
        </authorList>
    </citation>
    <scope>NUCLEOTIDE SEQUENCE [LARGE SCALE GENOMIC DNA]</scope>
    <source>
        <strain evidence="2">DB21MT 5</strain>
    </source>
</reference>